<dbReference type="GO" id="GO:0001614">
    <property type="term" value="F:purinergic nucleotide receptor activity"/>
    <property type="evidence" value="ECO:0007669"/>
    <property type="project" value="UniProtKB-UniRule"/>
</dbReference>
<dbReference type="PIRSF" id="PIRSF005713">
    <property type="entry name" value="P2X_purinoceptor"/>
    <property type="match status" value="1"/>
</dbReference>
<keyword evidence="3 18" id="KW-0813">Transport</keyword>
<dbReference type="Pfam" id="PF00864">
    <property type="entry name" value="P2X_receptor"/>
    <property type="match status" value="1"/>
</dbReference>
<dbReference type="GeneTree" id="ENSGT01020000230351"/>
<keyword evidence="6 19" id="KW-0547">Nucleotide-binding</keyword>
<dbReference type="InterPro" id="IPR059116">
    <property type="entry name" value="P2X_receptor"/>
</dbReference>
<dbReference type="PRINTS" id="PR01307">
    <property type="entry name" value="P2XRECEPTOR"/>
</dbReference>
<dbReference type="InterPro" id="IPR027309">
    <property type="entry name" value="P2X_extracellular_dom_sf"/>
</dbReference>
<reference evidence="24" key="2">
    <citation type="submission" date="2025-09" db="UniProtKB">
        <authorList>
            <consortium name="Ensembl"/>
        </authorList>
    </citation>
    <scope>IDENTIFICATION</scope>
</reference>
<evidence type="ECO:0000256" key="3">
    <source>
        <dbReference type="ARBA" id="ARBA00022448"/>
    </source>
</evidence>
<evidence type="ECO:0000313" key="24">
    <source>
        <dbReference type="Ensembl" id="ENSSDUP00000020305.1"/>
    </source>
</evidence>
<evidence type="ECO:0000256" key="7">
    <source>
        <dbReference type="ARBA" id="ARBA00022840"/>
    </source>
</evidence>
<dbReference type="InterPro" id="IPR001429">
    <property type="entry name" value="P2X_purnocptor"/>
</dbReference>
<feature type="region of interest" description="Disordered" evidence="23">
    <location>
        <begin position="395"/>
        <end position="428"/>
    </location>
</feature>
<evidence type="ECO:0000256" key="11">
    <source>
        <dbReference type="ARBA" id="ARBA00023157"/>
    </source>
</evidence>
<dbReference type="GO" id="GO:0070588">
    <property type="term" value="P:calcium ion transmembrane transport"/>
    <property type="evidence" value="ECO:0007669"/>
    <property type="project" value="TreeGrafter"/>
</dbReference>
<dbReference type="Gene3D" id="2.60.490.10">
    <property type="entry name" value="atp-gated p2x4 ion channel domain"/>
    <property type="match status" value="1"/>
</dbReference>
<comment type="similarity">
    <text evidence="2 18 22">Belongs to the P2X receptor family.</text>
</comment>
<feature type="glycosylation site" description="N-linked (GlcNAc...) asparagine" evidence="21">
    <location>
        <position position="196"/>
    </location>
</feature>
<keyword evidence="25" id="KW-1185">Reference proteome</keyword>
<feature type="binding site" evidence="19">
    <location>
        <begin position="68"/>
        <end position="70"/>
    </location>
    <ligand>
        <name>ATP</name>
        <dbReference type="ChEBI" id="CHEBI:30616"/>
        <note>ligand shared between two neighboring subunits of the homotrimer</note>
    </ligand>
</feature>
<keyword evidence="5 22" id="KW-0812">Transmembrane</keyword>
<evidence type="ECO:0000256" key="22">
    <source>
        <dbReference type="RuleBase" id="RU000681"/>
    </source>
</evidence>
<sequence>MGSLIWACITDFFTYETTKSVVVKSWSVGIINRIVQLLIITCFVGWVFIYKKAYQVNDTGIESSVMTKVKGLGYHNNRVLDVADYVFPQQGAGVFCIMTKIIITENQFQGKCAEVRTHSNHLFLVAVSVDLPITFENLLILTGVCLKSFNQTKGQCEIEGWCPAENDRVTTNPLPHPLPSFSVNFLLSKPMLNVKNFTIFIKNSIRFPLFNVTRGNFPSSMNASQIKRCTYHPETNPFCPIFRVGDVLRYTGQTVENLAYKGGEIGINIQWICNLDLDISNCVPKYSFTRLDAPFAKNAVSKGYNFRFAKYFKTENGTEFRTLHKAYAIRFDVMVTGNAGKFDTIPTLINLVAAFTSIGLGTVLCDVILLNFLKGAEQYKAKKFEEVSEAQIEAPLTQSPGSQLSLRPGIKSSYDSGALSLATSDQPI</sequence>
<dbReference type="PANTHER" id="PTHR10125:SF8">
    <property type="entry name" value="P2X PURINOCEPTOR 3"/>
    <property type="match status" value="1"/>
</dbReference>
<evidence type="ECO:0000256" key="14">
    <source>
        <dbReference type="ARBA" id="ARBA00023286"/>
    </source>
</evidence>
<proteinExistence type="inferred from homology"/>
<evidence type="ECO:0000256" key="13">
    <source>
        <dbReference type="ARBA" id="ARBA00023180"/>
    </source>
</evidence>
<evidence type="ECO:0000256" key="21">
    <source>
        <dbReference type="PIRSR" id="PIRSR005713-3"/>
    </source>
</evidence>
<feature type="binding site" evidence="19">
    <location>
        <begin position="305"/>
        <end position="307"/>
    </location>
    <ligand>
        <name>ATP</name>
        <dbReference type="ChEBI" id="CHEBI:30616"/>
        <note>ligand shared between two neighboring subunits of the homotrimer</note>
    </ligand>
</feature>
<feature type="transmembrane region" description="Helical" evidence="22">
    <location>
        <begin position="348"/>
        <end position="373"/>
    </location>
</feature>
<feature type="disulfide bond" evidence="20">
    <location>
        <begin position="112"/>
        <end position="162"/>
    </location>
</feature>
<comment type="function">
    <text evidence="18">Extracellular ATP-activated non-selective cation channel. Plays particularly important role in sensory neurons where its activation is critical for gustatory, nociceptive responses, visceral reflexes and sensory hypersensitization.</text>
</comment>
<evidence type="ECO:0000256" key="4">
    <source>
        <dbReference type="ARBA" id="ARBA00022475"/>
    </source>
</evidence>
<feature type="compositionally biased region" description="Polar residues" evidence="23">
    <location>
        <begin position="396"/>
        <end position="405"/>
    </location>
</feature>
<evidence type="ECO:0000256" key="12">
    <source>
        <dbReference type="ARBA" id="ARBA00023170"/>
    </source>
</evidence>
<feature type="binding site" evidence="19">
    <location>
        <position position="325"/>
    </location>
    <ligand>
        <name>ATP</name>
        <dbReference type="ChEBI" id="CHEBI:30616"/>
        <note>ligand shared between two neighboring subunits of the homotrimer</note>
    </ligand>
</feature>
<keyword evidence="8 22" id="KW-1133">Transmembrane helix</keyword>
<reference evidence="24" key="1">
    <citation type="submission" date="2025-08" db="UniProtKB">
        <authorList>
            <consortium name="Ensembl"/>
        </authorList>
    </citation>
    <scope>IDENTIFICATION</scope>
</reference>
<dbReference type="PROSITE" id="PS01212">
    <property type="entry name" value="P2X_RECEPTOR"/>
    <property type="match status" value="1"/>
</dbReference>
<dbReference type="PANTHER" id="PTHR10125">
    <property type="entry name" value="P2X PURINOCEPTOR"/>
    <property type="match status" value="1"/>
</dbReference>
<accession>A0A3B4URB5</accession>
<keyword evidence="4" id="KW-1003">Cell membrane</keyword>
<keyword evidence="11 20" id="KW-1015">Disulfide bond</keyword>
<evidence type="ECO:0000256" key="2">
    <source>
        <dbReference type="ARBA" id="ARBA00009848"/>
    </source>
</evidence>
<dbReference type="Ensembl" id="ENSSDUT00000020667.1">
    <property type="protein sequence ID" value="ENSSDUP00000020305.1"/>
    <property type="gene ID" value="ENSSDUG00000014746.1"/>
</dbReference>
<feature type="disulfide bond" evidence="20">
    <location>
        <begin position="229"/>
        <end position="239"/>
    </location>
</feature>
<dbReference type="GO" id="GO:0004931">
    <property type="term" value="F:extracellularly ATP-gated monoatomic cation channel activity"/>
    <property type="evidence" value="ECO:0007669"/>
    <property type="project" value="UniProtKB-UniRule"/>
</dbReference>
<comment type="function">
    <text evidence="22">Receptor for ATP that acts as a ligand-gated ion channel.</text>
</comment>
<evidence type="ECO:0000256" key="17">
    <source>
        <dbReference type="ARBA" id="ARBA00036634"/>
    </source>
</evidence>
<evidence type="ECO:0000256" key="6">
    <source>
        <dbReference type="ARBA" id="ARBA00022741"/>
    </source>
</evidence>
<dbReference type="AlphaFoldDB" id="A0A3B4URB5"/>
<evidence type="ECO:0000256" key="23">
    <source>
        <dbReference type="SAM" id="MobiDB-lite"/>
    </source>
</evidence>
<keyword evidence="12 22" id="KW-0675">Receptor</keyword>
<dbReference type="GO" id="GO:0033198">
    <property type="term" value="P:response to ATP"/>
    <property type="evidence" value="ECO:0007669"/>
    <property type="project" value="InterPro"/>
</dbReference>
<dbReference type="NCBIfam" id="TIGR00863">
    <property type="entry name" value="P2X"/>
    <property type="match status" value="1"/>
</dbReference>
<evidence type="ECO:0000256" key="9">
    <source>
        <dbReference type="ARBA" id="ARBA00023065"/>
    </source>
</evidence>
<evidence type="ECO:0000256" key="8">
    <source>
        <dbReference type="ARBA" id="ARBA00022989"/>
    </source>
</evidence>
<dbReference type="InterPro" id="IPR003046">
    <property type="entry name" value="P2X3_purnocptor"/>
</dbReference>
<keyword evidence="9 18" id="KW-0406">Ion transport</keyword>
<keyword evidence="13" id="KW-0325">Glycoprotein</keyword>
<evidence type="ECO:0000256" key="16">
    <source>
        <dbReference type="ARBA" id="ARBA00036239"/>
    </source>
</evidence>
<organism evidence="24 25">
    <name type="scientific">Seriola dumerili</name>
    <name type="common">Greater amberjack</name>
    <name type="synonym">Caranx dumerili</name>
    <dbReference type="NCBI Taxonomy" id="41447"/>
    <lineage>
        <taxon>Eukaryota</taxon>
        <taxon>Metazoa</taxon>
        <taxon>Chordata</taxon>
        <taxon>Craniata</taxon>
        <taxon>Vertebrata</taxon>
        <taxon>Euteleostomi</taxon>
        <taxon>Actinopterygii</taxon>
        <taxon>Neopterygii</taxon>
        <taxon>Teleostei</taxon>
        <taxon>Neoteleostei</taxon>
        <taxon>Acanthomorphata</taxon>
        <taxon>Carangaria</taxon>
        <taxon>Carangiformes</taxon>
        <taxon>Carangidae</taxon>
        <taxon>Seriola</taxon>
    </lineage>
</organism>
<dbReference type="GO" id="GO:0005886">
    <property type="term" value="C:plasma membrane"/>
    <property type="evidence" value="ECO:0007669"/>
    <property type="project" value="UniProtKB-SubCell"/>
</dbReference>
<dbReference type="FunFam" id="2.60.490.10:FF:000001">
    <property type="entry name" value="P2X purinoceptor"/>
    <property type="match status" value="1"/>
</dbReference>
<dbReference type="FunFam" id="1.10.287.940:FF:000010">
    <property type="entry name" value="P2X receptor E"/>
    <property type="match status" value="1"/>
</dbReference>
<keyword evidence="15 22" id="KW-0407">Ion channel</keyword>
<comment type="subcellular location">
    <subcellularLocation>
        <location evidence="1">Cell membrane</location>
        <topology evidence="1">Multi-pass membrane protein</topology>
    </subcellularLocation>
    <subcellularLocation>
        <location evidence="22">Membrane</location>
        <topology evidence="22">Multi-pass membrane protein</topology>
    </subcellularLocation>
</comment>
<keyword evidence="10 18" id="KW-0472">Membrane</keyword>
<dbReference type="PRINTS" id="PR01310">
    <property type="entry name" value="P2X3RECEPTOR"/>
</dbReference>
<evidence type="ECO:0000256" key="19">
    <source>
        <dbReference type="PIRSR" id="PIRSR005713-1"/>
    </source>
</evidence>
<evidence type="ECO:0000256" key="5">
    <source>
        <dbReference type="ARBA" id="ARBA00022692"/>
    </source>
</evidence>
<dbReference type="Proteomes" id="UP000261420">
    <property type="component" value="Unplaced"/>
</dbReference>
<feature type="transmembrane region" description="Helical" evidence="22">
    <location>
        <begin position="30"/>
        <end position="49"/>
    </location>
</feature>
<dbReference type="STRING" id="41447.ENSSDUP00000020305"/>
<evidence type="ECO:0000256" key="10">
    <source>
        <dbReference type="ARBA" id="ARBA00023136"/>
    </source>
</evidence>
<evidence type="ECO:0000313" key="25">
    <source>
        <dbReference type="Proteomes" id="UP000261420"/>
    </source>
</evidence>
<protein>
    <recommendedName>
        <fullName evidence="18 22">P2X purinoceptor</fullName>
    </recommendedName>
    <alternativeName>
        <fullName evidence="18">P2X purinoceptor 3</fullName>
    </alternativeName>
</protein>
<evidence type="ECO:0000256" key="15">
    <source>
        <dbReference type="ARBA" id="ARBA00023303"/>
    </source>
</evidence>
<dbReference type="Gene3D" id="1.10.287.940">
    <property type="entry name" value="atp-gated p2x4 ion channel"/>
    <property type="match status" value="1"/>
</dbReference>
<comment type="catalytic activity">
    <reaction evidence="16">
        <text>Na(+)(in) = Na(+)(out)</text>
        <dbReference type="Rhea" id="RHEA:34963"/>
        <dbReference type="ChEBI" id="CHEBI:29101"/>
    </reaction>
</comment>
<keyword evidence="7 19" id="KW-0067">ATP-binding</keyword>
<comment type="subunit">
    <text evidence="18">Homotrimer. Forms heterotrimer with P2RX2. Heterotrimeric P2RX2/3 has a ligand dose-response profile that is distinct from either homotrimeric P2RX2 or P2RX3.</text>
</comment>
<feature type="binding site" evidence="19">
    <location>
        <position position="198"/>
    </location>
    <ligand>
        <name>ATP</name>
        <dbReference type="ChEBI" id="CHEBI:30616"/>
        <note>ligand shared between two neighboring subunits of the homotrimer</note>
    </ligand>
</feature>
<dbReference type="InterPro" id="IPR053792">
    <property type="entry name" value="P2X_RECEPTOR_CS"/>
</dbReference>
<evidence type="ECO:0000256" key="1">
    <source>
        <dbReference type="ARBA" id="ARBA00004651"/>
    </source>
</evidence>
<evidence type="ECO:0000256" key="18">
    <source>
        <dbReference type="PIRNR" id="PIRNR005713"/>
    </source>
</evidence>
<name>A0A3B4URB5_SERDU</name>
<comment type="catalytic activity">
    <reaction evidence="17">
        <text>Ca(2+)(in) = Ca(2+)(out)</text>
        <dbReference type="Rhea" id="RHEA:29671"/>
        <dbReference type="ChEBI" id="CHEBI:29108"/>
    </reaction>
</comment>
<keyword evidence="14 18" id="KW-1071">Ligand-gated ion channel</keyword>
<dbReference type="GO" id="GO:0098794">
    <property type="term" value="C:postsynapse"/>
    <property type="evidence" value="ECO:0007669"/>
    <property type="project" value="GOC"/>
</dbReference>
<feature type="disulfide bond" evidence="20">
    <location>
        <begin position="273"/>
        <end position="282"/>
    </location>
</feature>
<dbReference type="OMA" id="DLDIEYC"/>
<dbReference type="GO" id="GO:0005524">
    <property type="term" value="F:ATP binding"/>
    <property type="evidence" value="ECO:0007669"/>
    <property type="project" value="UniProtKB-UniRule"/>
</dbReference>
<evidence type="ECO:0000256" key="20">
    <source>
        <dbReference type="PIRSR" id="PIRSR005713-2"/>
    </source>
</evidence>